<feature type="compositionally biased region" description="Polar residues" evidence="4">
    <location>
        <begin position="639"/>
        <end position="653"/>
    </location>
</feature>
<dbReference type="Pfam" id="PF12796">
    <property type="entry name" value="Ank_2"/>
    <property type="match status" value="1"/>
</dbReference>
<gene>
    <name evidence="6" type="ORF">C8035_v003471</name>
</gene>
<evidence type="ECO:0000256" key="3">
    <source>
        <dbReference type="PROSITE-ProRule" id="PRU00023"/>
    </source>
</evidence>
<sequence length="653" mass="72379">MEVAFGVLSLVAPICSATTKIITAISVVRNSTHTINCLQRRITALHEVLKRIESMCKDRRDYGPLLETEGRHYRSITKILLNCQASMDSLTRDLPQGQRHRLGIAIEMWLKEDEMRQAIEDIDHSLSLELRQSQAEILRHVKSFARTLRTDVEISCRNDTPHDRFVAVQRLPVRNAPLAIAIEEWSDSASSLAEEVLLEVDEGLNSSQPRPAAIGQRSMSVSSAGRARQEHQLQIYYKKVEVVGILRKGELFQIASHRLMEAMAIRKDLADDGFKAFEKVEEQEMLEELADLRDLCGTEESREMALEAFQSLSQECVAQDRVDTVRQSRLSHKLGKVYFGAKVWPEACKHLADALYLRIEENPRSEAEIVETYDVLLEAYRNNGDRTTLQATKEWITGMLGTVENNSNNDFDAILEWAERNGLKDYAVNKLDTPTIDATEAEERSFLMAAISDTDMKPRLLETIIQKISRLETHDPRNGDTPLLAAVASGSLDAVRLLLQHGAGVGAKDKRRGGVLHKCPSGDMVKLIYRAMTETRPSISSIASTSIRNSVSDAITTSTSDEVANGHLDVDAKDKFGKTALIIACEKGYSDVVAALLQVFRANPNVAGPGDRSPLTSAIEAKPRTGTPATPGLRRSSDTHSTTETGPRQSSPG</sequence>
<evidence type="ECO:0000256" key="2">
    <source>
        <dbReference type="ARBA" id="ARBA00023043"/>
    </source>
</evidence>
<evidence type="ECO:0000256" key="1">
    <source>
        <dbReference type="ARBA" id="ARBA00022737"/>
    </source>
</evidence>
<keyword evidence="2 3" id="KW-0040">ANK repeat</keyword>
<keyword evidence="1" id="KW-0677">Repeat</keyword>
<feature type="region of interest" description="Disordered" evidence="4">
    <location>
        <begin position="604"/>
        <end position="653"/>
    </location>
</feature>
<keyword evidence="5" id="KW-0732">Signal</keyword>
<dbReference type="PANTHER" id="PTHR24198:SF165">
    <property type="entry name" value="ANKYRIN REPEAT-CONTAINING PROTEIN-RELATED"/>
    <property type="match status" value="1"/>
</dbReference>
<evidence type="ECO:0000313" key="6">
    <source>
        <dbReference type="EMBL" id="TDZ30001.1"/>
    </source>
</evidence>
<organism evidence="6 7">
    <name type="scientific">Colletotrichum spinosum</name>
    <dbReference type="NCBI Taxonomy" id="1347390"/>
    <lineage>
        <taxon>Eukaryota</taxon>
        <taxon>Fungi</taxon>
        <taxon>Dikarya</taxon>
        <taxon>Ascomycota</taxon>
        <taxon>Pezizomycotina</taxon>
        <taxon>Sordariomycetes</taxon>
        <taxon>Hypocreomycetidae</taxon>
        <taxon>Glomerellales</taxon>
        <taxon>Glomerellaceae</taxon>
        <taxon>Colletotrichum</taxon>
        <taxon>Colletotrichum orbiculare species complex</taxon>
    </lineage>
</organism>
<dbReference type="PROSITE" id="PS50088">
    <property type="entry name" value="ANK_REPEAT"/>
    <property type="match status" value="1"/>
</dbReference>
<dbReference type="Pfam" id="PF13857">
    <property type="entry name" value="Ank_5"/>
    <property type="match status" value="1"/>
</dbReference>
<name>A0A4R8PVX9_9PEZI</name>
<dbReference type="SMART" id="SM00248">
    <property type="entry name" value="ANK"/>
    <property type="match status" value="2"/>
</dbReference>
<dbReference type="InterPro" id="IPR002110">
    <property type="entry name" value="Ankyrin_rpt"/>
</dbReference>
<dbReference type="PANTHER" id="PTHR24198">
    <property type="entry name" value="ANKYRIN REPEAT AND PROTEIN KINASE DOMAIN-CONTAINING PROTEIN"/>
    <property type="match status" value="1"/>
</dbReference>
<dbReference type="PROSITE" id="PS50297">
    <property type="entry name" value="ANK_REP_REGION"/>
    <property type="match status" value="1"/>
</dbReference>
<evidence type="ECO:0000256" key="4">
    <source>
        <dbReference type="SAM" id="MobiDB-lite"/>
    </source>
</evidence>
<comment type="caution">
    <text evidence="6">The sequence shown here is derived from an EMBL/GenBank/DDBJ whole genome shotgun (WGS) entry which is preliminary data.</text>
</comment>
<evidence type="ECO:0000313" key="7">
    <source>
        <dbReference type="Proteomes" id="UP000295083"/>
    </source>
</evidence>
<dbReference type="GO" id="GO:0005737">
    <property type="term" value="C:cytoplasm"/>
    <property type="evidence" value="ECO:0007669"/>
    <property type="project" value="TreeGrafter"/>
</dbReference>
<dbReference type="SUPFAM" id="SSF48403">
    <property type="entry name" value="Ankyrin repeat"/>
    <property type="match status" value="1"/>
</dbReference>
<keyword evidence="7" id="KW-1185">Reference proteome</keyword>
<accession>A0A4R8PVX9</accession>
<protein>
    <submittedName>
        <fullName evidence="6">Uncharacterized protein</fullName>
    </submittedName>
</protein>
<dbReference type="Gene3D" id="1.25.40.20">
    <property type="entry name" value="Ankyrin repeat-containing domain"/>
    <property type="match status" value="2"/>
</dbReference>
<feature type="signal peptide" evidence="5">
    <location>
        <begin position="1"/>
        <end position="17"/>
    </location>
</feature>
<feature type="chain" id="PRO_5020615291" evidence="5">
    <location>
        <begin position="18"/>
        <end position="653"/>
    </location>
</feature>
<dbReference type="EMBL" id="QAPG01000152">
    <property type="protein sequence ID" value="TDZ30001.1"/>
    <property type="molecule type" value="Genomic_DNA"/>
</dbReference>
<dbReference type="Proteomes" id="UP000295083">
    <property type="component" value="Unassembled WGS sequence"/>
</dbReference>
<dbReference type="AlphaFoldDB" id="A0A4R8PVX9"/>
<dbReference type="InterPro" id="IPR036770">
    <property type="entry name" value="Ankyrin_rpt-contain_sf"/>
</dbReference>
<reference evidence="6 7" key="1">
    <citation type="submission" date="2018-11" db="EMBL/GenBank/DDBJ databases">
        <title>Genome sequence and assembly of Colletotrichum spinosum.</title>
        <authorList>
            <person name="Gan P."/>
            <person name="Shirasu K."/>
        </authorList>
    </citation>
    <scope>NUCLEOTIDE SEQUENCE [LARGE SCALE GENOMIC DNA]</scope>
    <source>
        <strain evidence="6 7">CBS 515.97</strain>
    </source>
</reference>
<proteinExistence type="predicted"/>
<feature type="repeat" description="ANK" evidence="3">
    <location>
        <begin position="478"/>
        <end position="510"/>
    </location>
</feature>
<evidence type="ECO:0000256" key="5">
    <source>
        <dbReference type="SAM" id="SignalP"/>
    </source>
</evidence>